<dbReference type="GO" id="GO:0016491">
    <property type="term" value="F:oxidoreductase activity"/>
    <property type="evidence" value="ECO:0007669"/>
    <property type="project" value="UniProtKB-KW"/>
</dbReference>
<evidence type="ECO:0000256" key="3">
    <source>
        <dbReference type="ARBA" id="ARBA00022833"/>
    </source>
</evidence>
<dbReference type="PROSITE" id="PS00059">
    <property type="entry name" value="ADH_ZINC"/>
    <property type="match status" value="1"/>
</dbReference>
<evidence type="ECO:0000256" key="1">
    <source>
        <dbReference type="ARBA" id="ARBA00001947"/>
    </source>
</evidence>
<proteinExistence type="inferred from homology"/>
<comment type="cofactor">
    <cofactor evidence="1 5">
        <name>Zn(2+)</name>
        <dbReference type="ChEBI" id="CHEBI:29105"/>
    </cofactor>
</comment>
<dbReference type="SUPFAM" id="SSF50129">
    <property type="entry name" value="GroES-like"/>
    <property type="match status" value="1"/>
</dbReference>
<comment type="caution">
    <text evidence="7">The sequence shown here is derived from an EMBL/GenBank/DDBJ whole genome shotgun (WGS) entry which is preliminary data.</text>
</comment>
<evidence type="ECO:0000256" key="5">
    <source>
        <dbReference type="RuleBase" id="RU361277"/>
    </source>
</evidence>
<dbReference type="SMART" id="SM00829">
    <property type="entry name" value="PKS_ER"/>
    <property type="match status" value="1"/>
</dbReference>
<feature type="domain" description="Enoyl reductase (ER)" evidence="6">
    <location>
        <begin position="7"/>
        <end position="345"/>
    </location>
</feature>
<keyword evidence="2 5" id="KW-0479">Metal-binding</keyword>
<dbReference type="InterPro" id="IPR020843">
    <property type="entry name" value="ER"/>
</dbReference>
<evidence type="ECO:0000256" key="4">
    <source>
        <dbReference type="ARBA" id="ARBA00023002"/>
    </source>
</evidence>
<dbReference type="AlphaFoldDB" id="A0A369B9V7"/>
<evidence type="ECO:0000313" key="8">
    <source>
        <dbReference type="Proteomes" id="UP000253034"/>
    </source>
</evidence>
<dbReference type="OrthoDB" id="9769198at2"/>
<dbReference type="Gene3D" id="3.90.180.10">
    <property type="entry name" value="Medium-chain alcohol dehydrogenases, catalytic domain"/>
    <property type="match status" value="1"/>
</dbReference>
<evidence type="ECO:0000256" key="2">
    <source>
        <dbReference type="ARBA" id="ARBA00022723"/>
    </source>
</evidence>
<organism evidence="7 8">
    <name type="scientific">Anaerobacterium chartisolvens</name>
    <dbReference type="NCBI Taxonomy" id="1297424"/>
    <lineage>
        <taxon>Bacteria</taxon>
        <taxon>Bacillati</taxon>
        <taxon>Bacillota</taxon>
        <taxon>Clostridia</taxon>
        <taxon>Eubacteriales</taxon>
        <taxon>Oscillospiraceae</taxon>
        <taxon>Anaerobacterium</taxon>
    </lineage>
</organism>
<accession>A0A369B9V7</accession>
<evidence type="ECO:0000313" key="7">
    <source>
        <dbReference type="EMBL" id="RCX18313.1"/>
    </source>
</evidence>
<dbReference type="EMBL" id="QPJT01000005">
    <property type="protein sequence ID" value="RCX18313.1"/>
    <property type="molecule type" value="Genomic_DNA"/>
</dbReference>
<keyword evidence="3 5" id="KW-0862">Zinc</keyword>
<dbReference type="SUPFAM" id="SSF51735">
    <property type="entry name" value="NAD(P)-binding Rossmann-fold domains"/>
    <property type="match status" value="1"/>
</dbReference>
<dbReference type="InterPro" id="IPR011032">
    <property type="entry name" value="GroES-like_sf"/>
</dbReference>
<dbReference type="GO" id="GO:0008270">
    <property type="term" value="F:zinc ion binding"/>
    <property type="evidence" value="ECO:0007669"/>
    <property type="project" value="InterPro"/>
</dbReference>
<reference evidence="7 8" key="1">
    <citation type="submission" date="2018-07" db="EMBL/GenBank/DDBJ databases">
        <title>Genomic Encyclopedia of Type Strains, Phase IV (KMG-IV): sequencing the most valuable type-strain genomes for metagenomic binning, comparative biology and taxonomic classification.</title>
        <authorList>
            <person name="Goeker M."/>
        </authorList>
    </citation>
    <scope>NUCLEOTIDE SEQUENCE [LARGE SCALE GENOMIC DNA]</scope>
    <source>
        <strain evidence="7 8">DSM 27016</strain>
    </source>
</reference>
<gene>
    <name evidence="7" type="ORF">DFR58_10572</name>
</gene>
<sequence>MKALYFPQLNKYELREVRRPELQSETDVIIKVTLTTICGSDIHLIRGSIPSTLGYVLGHEYVGIVEQVGGEVRNFKRGDRVTGPPVPFCGHCRNCLDGNKTHCLNAGIHGSGIERGGLSGTHAEYIRVPHADACLAHIPEALTDEQVMFVSDILSTGYSAVERAGIKPGDTVAVFGAGPVGLCAIACARLSGASRVIAVGRADSFRLEMAKRLGATDIICASCQEPVTSIRELTEGRGADAAIEASGSEAAIQQAVRGVKINGTVSLVGISGMPVSIPLHEVFYSNININMGLADTGNIKRLMTLIESGQLDLLPLITHRMGLNEIERAVDMFEKRDENVIKIVIRP</sequence>
<evidence type="ECO:0000259" key="6">
    <source>
        <dbReference type="SMART" id="SM00829"/>
    </source>
</evidence>
<dbReference type="RefSeq" id="WP_114296861.1">
    <property type="nucleotide sequence ID" value="NZ_QPJT01000005.1"/>
</dbReference>
<dbReference type="Proteomes" id="UP000253034">
    <property type="component" value="Unassembled WGS sequence"/>
</dbReference>
<dbReference type="Pfam" id="PF08240">
    <property type="entry name" value="ADH_N"/>
    <property type="match status" value="1"/>
</dbReference>
<comment type="similarity">
    <text evidence="5">Belongs to the zinc-containing alcohol dehydrogenase family.</text>
</comment>
<dbReference type="InterPro" id="IPR036291">
    <property type="entry name" value="NAD(P)-bd_dom_sf"/>
</dbReference>
<dbReference type="InterPro" id="IPR013149">
    <property type="entry name" value="ADH-like_C"/>
</dbReference>
<dbReference type="InterPro" id="IPR002328">
    <property type="entry name" value="ADH_Zn_CS"/>
</dbReference>
<dbReference type="Pfam" id="PF00107">
    <property type="entry name" value="ADH_zinc_N"/>
    <property type="match status" value="1"/>
</dbReference>
<keyword evidence="4" id="KW-0560">Oxidoreductase</keyword>
<dbReference type="Gene3D" id="3.40.50.720">
    <property type="entry name" value="NAD(P)-binding Rossmann-like Domain"/>
    <property type="match status" value="1"/>
</dbReference>
<name>A0A369B9V7_9FIRM</name>
<protein>
    <submittedName>
        <fullName evidence="7">Alcohol dehydrogenase</fullName>
    </submittedName>
</protein>
<dbReference type="PANTHER" id="PTHR42813">
    <property type="entry name" value="ZINC-TYPE ALCOHOL DEHYDROGENASE-LIKE"/>
    <property type="match status" value="1"/>
</dbReference>
<dbReference type="InterPro" id="IPR013154">
    <property type="entry name" value="ADH-like_N"/>
</dbReference>
<keyword evidence="8" id="KW-1185">Reference proteome</keyword>